<comment type="similarity">
    <text evidence="2">Belongs to the zinc-containing alcohol dehydrogenase family.</text>
</comment>
<reference evidence="8 9" key="1">
    <citation type="submission" date="2021-03" db="EMBL/GenBank/DDBJ databases">
        <title>Antimicrobial resistance genes in bacteria isolated from Japanese honey, and their potential for conferring macrolide and lincosamide resistance in the American foulbrood pathogen Paenibacillus larvae.</title>
        <authorList>
            <person name="Okamoto M."/>
            <person name="Kumagai M."/>
            <person name="Kanamori H."/>
            <person name="Takamatsu D."/>
        </authorList>
    </citation>
    <scope>NUCLEOTIDE SEQUENCE [LARGE SCALE GENOMIC DNA]</scope>
    <source>
        <strain evidence="8 9">J1TS3</strain>
    </source>
</reference>
<gene>
    <name evidence="8" type="ORF">J1TS3_40470</name>
</gene>
<evidence type="ECO:0000256" key="2">
    <source>
        <dbReference type="ARBA" id="ARBA00008072"/>
    </source>
</evidence>
<keyword evidence="6" id="KW-0472">Membrane</keyword>
<evidence type="ECO:0000313" key="8">
    <source>
        <dbReference type="EMBL" id="GIN22913.1"/>
    </source>
</evidence>
<keyword evidence="9" id="KW-1185">Reference proteome</keyword>
<organism evidence="8 9">
    <name type="scientific">Siminovitchia fordii</name>
    <dbReference type="NCBI Taxonomy" id="254759"/>
    <lineage>
        <taxon>Bacteria</taxon>
        <taxon>Bacillati</taxon>
        <taxon>Bacillota</taxon>
        <taxon>Bacilli</taxon>
        <taxon>Bacillales</taxon>
        <taxon>Bacillaceae</taxon>
        <taxon>Siminovitchia</taxon>
    </lineage>
</organism>
<evidence type="ECO:0000256" key="6">
    <source>
        <dbReference type="SAM" id="Phobius"/>
    </source>
</evidence>
<comment type="cofactor">
    <cofactor evidence="1">
        <name>Zn(2+)</name>
        <dbReference type="ChEBI" id="CHEBI:29105"/>
    </cofactor>
</comment>
<accession>A0ABQ4KAZ5</accession>
<dbReference type="EMBL" id="BOQT01000022">
    <property type="protein sequence ID" value="GIN22913.1"/>
    <property type="molecule type" value="Genomic_DNA"/>
</dbReference>
<keyword evidence="5" id="KW-0560">Oxidoreductase</keyword>
<sequence length="190" mass="20265">MLNKLKPEFGSTIAVYGAGAVGLSTIMAANIIGCSKIIAVYVHVSRLELAKELGATHVINGAKADTVEEIRNITGKGTNYGVETTGVPAVTRQALNALKSMGTLAVVGATGDLTINVQTELMGEGKSIIGVIEGDSIPQTFIPKLVQYYKEGKFPFDKLIKFYDFKDLEKAFEDSKAGVAIKPIVIMPEE</sequence>
<dbReference type="InterPro" id="IPR013149">
    <property type="entry name" value="ADH-like_C"/>
</dbReference>
<dbReference type="Pfam" id="PF00107">
    <property type="entry name" value="ADH_zinc_N"/>
    <property type="match status" value="1"/>
</dbReference>
<evidence type="ECO:0000259" key="7">
    <source>
        <dbReference type="Pfam" id="PF00107"/>
    </source>
</evidence>
<evidence type="ECO:0000256" key="5">
    <source>
        <dbReference type="ARBA" id="ARBA00023002"/>
    </source>
</evidence>
<keyword evidence="3" id="KW-0479">Metal-binding</keyword>
<evidence type="ECO:0000256" key="3">
    <source>
        <dbReference type="ARBA" id="ARBA00022723"/>
    </source>
</evidence>
<keyword evidence="6" id="KW-0812">Transmembrane</keyword>
<dbReference type="SUPFAM" id="SSF51735">
    <property type="entry name" value="NAD(P)-binding Rossmann-fold domains"/>
    <property type="match status" value="1"/>
</dbReference>
<feature type="domain" description="Alcohol dehydrogenase-like C-terminal" evidence="7">
    <location>
        <begin position="20"/>
        <end position="141"/>
    </location>
</feature>
<evidence type="ECO:0000256" key="4">
    <source>
        <dbReference type="ARBA" id="ARBA00022833"/>
    </source>
</evidence>
<keyword evidence="4" id="KW-0862">Zinc</keyword>
<dbReference type="PANTHER" id="PTHR43350:SF2">
    <property type="entry name" value="GROES-LIKE ZINC-BINDING ALCOHOL DEHYDROGENASE FAMILY PROTEIN"/>
    <property type="match status" value="1"/>
</dbReference>
<dbReference type="Gene3D" id="3.40.50.720">
    <property type="entry name" value="NAD(P)-binding Rossmann-like Domain"/>
    <property type="match status" value="1"/>
</dbReference>
<comment type="caution">
    <text evidence="8">The sequence shown here is derived from an EMBL/GenBank/DDBJ whole genome shotgun (WGS) entry which is preliminary data.</text>
</comment>
<dbReference type="InterPro" id="IPR036291">
    <property type="entry name" value="NAD(P)-bd_dom_sf"/>
</dbReference>
<keyword evidence="6" id="KW-1133">Transmembrane helix</keyword>
<name>A0ABQ4KAZ5_9BACI</name>
<evidence type="ECO:0000256" key="1">
    <source>
        <dbReference type="ARBA" id="ARBA00001947"/>
    </source>
</evidence>
<dbReference type="Proteomes" id="UP000680279">
    <property type="component" value="Unassembled WGS sequence"/>
</dbReference>
<proteinExistence type="inferred from homology"/>
<dbReference type="PANTHER" id="PTHR43350">
    <property type="entry name" value="NAD-DEPENDENT ALCOHOL DEHYDROGENASE"/>
    <property type="match status" value="1"/>
</dbReference>
<dbReference type="Gene3D" id="3.90.180.10">
    <property type="entry name" value="Medium-chain alcohol dehydrogenases, catalytic domain"/>
    <property type="match status" value="1"/>
</dbReference>
<feature type="transmembrane region" description="Helical" evidence="6">
    <location>
        <begin position="20"/>
        <end position="42"/>
    </location>
</feature>
<evidence type="ECO:0000313" key="9">
    <source>
        <dbReference type="Proteomes" id="UP000680279"/>
    </source>
</evidence>
<protein>
    <recommendedName>
        <fullName evidence="7">Alcohol dehydrogenase-like C-terminal domain-containing protein</fullName>
    </recommendedName>
</protein>